<organism evidence="2">
    <name type="scientific">Dulem virus 180</name>
    <dbReference type="NCBI Taxonomy" id="3145657"/>
    <lineage>
        <taxon>Viruses</taxon>
        <taxon>Monodnaviria</taxon>
        <taxon>Sangervirae</taxon>
        <taxon>Phixviricota</taxon>
        <taxon>Malgrandaviricetes</taxon>
        <taxon>Petitvirales</taxon>
        <taxon>Microviridae</taxon>
        <taxon>Microvirus</taxon>
    </lineage>
</organism>
<evidence type="ECO:0000259" key="1">
    <source>
        <dbReference type="Pfam" id="PF23343"/>
    </source>
</evidence>
<protein>
    <submittedName>
        <fullName evidence="2">Replication initiator protein</fullName>
    </submittedName>
</protein>
<accession>A0AAU8B6F8</accession>
<name>A0AAU8B6F8_9VIRU</name>
<dbReference type="Pfam" id="PF23343">
    <property type="entry name" value="REP_ORF2-G2P"/>
    <property type="match status" value="1"/>
</dbReference>
<dbReference type="InterPro" id="IPR056906">
    <property type="entry name" value="ORF2/G2P_dom"/>
</dbReference>
<feature type="domain" description="Replication-associated protein ORF2/G2P" evidence="1">
    <location>
        <begin position="32"/>
        <end position="148"/>
    </location>
</feature>
<dbReference type="EMBL" id="PP511816">
    <property type="protein sequence ID" value="XCD07829.1"/>
    <property type="molecule type" value="Genomic_DNA"/>
</dbReference>
<proteinExistence type="predicted"/>
<sequence>MIKEVYRPIMRRRNQWYKRLMAEYKYCTGSTFFVTLTYEDCHVPMEYSSDGLPLFYTTSKRDVQLWFKLMRKYCVLDLGRIRYFIVSEFGENTGRPHYHAIIFTDVRCSLEYMTNAVNKHWHKGYINDVQILRGNGGLRYVANYITKALDCYKTFALMSRRPGLGIAYVEKNVDFHRGVATPVDVSDDGTRRLLAACMYHPMKKRIDYFANRKFFVLCMSNINVNSRRKPSLPRYFRDKLFTKFERELLFRRYLEDECRDLSKLSAKDRRNREVQFEERERMAKDCYLRSLSKHGGTALYAMHCREEIERCENQTRRENFGLGLGQFEPVEWLSV</sequence>
<evidence type="ECO:0000313" key="2">
    <source>
        <dbReference type="EMBL" id="XCD07829.1"/>
    </source>
</evidence>
<reference evidence="2" key="1">
    <citation type="submission" date="2024-03" db="EMBL/GenBank/DDBJ databases">
        <title>Diverse circular DNA viruses in blood, oral, and fecal samples of captive lemurs.</title>
        <authorList>
            <person name="Paietta E.N."/>
            <person name="Kraberger S."/>
            <person name="Lund M.C."/>
            <person name="Custer J.M."/>
            <person name="Vargas K.M."/>
            <person name="Ehmke E.E."/>
            <person name="Yoder A.D."/>
            <person name="Varsani A."/>
        </authorList>
    </citation>
    <scope>NUCLEOTIDE SEQUENCE</scope>
    <source>
        <strain evidence="2">Duke_28FS_79</strain>
    </source>
</reference>